<feature type="transmembrane region" description="Helical" evidence="1">
    <location>
        <begin position="6"/>
        <end position="24"/>
    </location>
</feature>
<dbReference type="PANTHER" id="PTHR34289">
    <property type="entry name" value="PROTEIN, PUTATIVE (DUF819)-RELATED"/>
    <property type="match status" value="1"/>
</dbReference>
<keyword evidence="1" id="KW-0812">Transmembrane</keyword>
<keyword evidence="3" id="KW-1185">Reference proteome</keyword>
<keyword evidence="1" id="KW-1133">Transmembrane helix</keyword>
<comment type="caution">
    <text evidence="2">The sequence shown here is derived from an EMBL/GenBank/DDBJ whole genome shotgun (WGS) entry which is preliminary data.</text>
</comment>
<gene>
    <name evidence="2" type="ORF">HMPREF1871_01150</name>
</gene>
<feature type="transmembrane region" description="Helical" evidence="1">
    <location>
        <begin position="36"/>
        <end position="57"/>
    </location>
</feature>
<dbReference type="EMBL" id="LSDB01000063">
    <property type="protein sequence ID" value="KXB55828.1"/>
    <property type="molecule type" value="Genomic_DNA"/>
</dbReference>
<proteinExistence type="predicted"/>
<protein>
    <recommendedName>
        <fullName evidence="4">DUF819 family protein</fullName>
    </recommendedName>
</protein>
<dbReference type="InterPro" id="IPR008537">
    <property type="entry name" value="DUF819"/>
</dbReference>
<evidence type="ECO:0000256" key="1">
    <source>
        <dbReference type="SAM" id="Phobius"/>
    </source>
</evidence>
<feature type="transmembrane region" description="Helical" evidence="1">
    <location>
        <begin position="93"/>
        <end position="113"/>
    </location>
</feature>
<feature type="transmembrane region" description="Helical" evidence="1">
    <location>
        <begin position="119"/>
        <end position="142"/>
    </location>
</feature>
<feature type="non-terminal residue" evidence="2">
    <location>
        <position position="161"/>
    </location>
</feature>
<dbReference type="PANTHER" id="PTHR34289:SF8">
    <property type="entry name" value="DUF819 DOMAIN-CONTAINING PROTEIN"/>
    <property type="match status" value="1"/>
</dbReference>
<sequence length="161" mass="17540">MISQDNTWVLWAIILLIAAISIYLEDKFTWAQKISGAIIALVLAALLSNLNVIPYESEVYDSIWGYVVPLSIPILLFHCDIKQIWRESGRMTIIFLISSLGTMIGAAVGYVLLRNHIPVLNHIAGMMSASYIGGGVNFVAVASSFNIPSELISAATVSDNL</sequence>
<feature type="transmembrane region" description="Helical" evidence="1">
    <location>
        <begin position="63"/>
        <end position="81"/>
    </location>
</feature>
<accession>A0ABR5TKL3</accession>
<name>A0ABR5TKL3_9BACL</name>
<organism evidence="2 3">
    <name type="scientific">Gemelliphila asaccharolytica</name>
    <dbReference type="NCBI Taxonomy" id="502393"/>
    <lineage>
        <taxon>Bacteria</taxon>
        <taxon>Bacillati</taxon>
        <taxon>Bacillota</taxon>
        <taxon>Bacilli</taxon>
        <taxon>Bacillales</taxon>
        <taxon>Gemellaceae</taxon>
        <taxon>Gemelliphila</taxon>
    </lineage>
</organism>
<dbReference type="Pfam" id="PF05684">
    <property type="entry name" value="DUF819"/>
    <property type="match status" value="1"/>
</dbReference>
<dbReference type="Proteomes" id="UP000070467">
    <property type="component" value="Unassembled WGS sequence"/>
</dbReference>
<reference evidence="2 3" key="1">
    <citation type="submission" date="2016-01" db="EMBL/GenBank/DDBJ databases">
        <authorList>
            <person name="Mitreva M."/>
            <person name="Pepin K.H."/>
            <person name="Mihindukulasuriya K.A."/>
            <person name="Fulton R."/>
            <person name="Fronick C."/>
            <person name="O'Laughlin M."/>
            <person name="Miner T."/>
            <person name="Herter B."/>
            <person name="Rosa B.A."/>
            <person name="Cordes M."/>
            <person name="Tomlinson C."/>
            <person name="Wollam A."/>
            <person name="Palsikar V.B."/>
            <person name="Mardis E.R."/>
            <person name="Wilson R.K."/>
        </authorList>
    </citation>
    <scope>NUCLEOTIDE SEQUENCE [LARGE SCALE GENOMIC DNA]</scope>
    <source>
        <strain evidence="2 3">KA00071</strain>
    </source>
</reference>
<evidence type="ECO:0000313" key="2">
    <source>
        <dbReference type="EMBL" id="KXB55828.1"/>
    </source>
</evidence>
<keyword evidence="1" id="KW-0472">Membrane</keyword>
<evidence type="ECO:0000313" key="3">
    <source>
        <dbReference type="Proteomes" id="UP000070467"/>
    </source>
</evidence>
<dbReference type="RefSeq" id="WP_157058078.1">
    <property type="nucleotide sequence ID" value="NZ_KQ959906.1"/>
</dbReference>
<evidence type="ECO:0008006" key="4">
    <source>
        <dbReference type="Google" id="ProtNLM"/>
    </source>
</evidence>